<feature type="domain" description="AB hydrolase-1" evidence="1">
    <location>
        <begin position="16"/>
        <end position="242"/>
    </location>
</feature>
<dbReference type="SUPFAM" id="SSF53474">
    <property type="entry name" value="alpha/beta-Hydrolases"/>
    <property type="match status" value="1"/>
</dbReference>
<dbReference type="AlphaFoldDB" id="A0A348HHA8"/>
<reference evidence="2 3" key="1">
    <citation type="submission" date="2018-09" db="EMBL/GenBank/DDBJ databases">
        <title>Zymobacter palmae IAM14233 (=T109) whole genome analysis.</title>
        <authorList>
            <person name="Yanase H."/>
        </authorList>
    </citation>
    <scope>NUCLEOTIDE SEQUENCE [LARGE SCALE GENOMIC DNA]</scope>
    <source>
        <strain evidence="2 3">IAM14233</strain>
    </source>
</reference>
<name>A0A348HHA8_9GAMM</name>
<evidence type="ECO:0000313" key="2">
    <source>
        <dbReference type="EMBL" id="BBG31010.1"/>
    </source>
</evidence>
<dbReference type="PRINTS" id="PR00412">
    <property type="entry name" value="EPOXHYDRLASE"/>
</dbReference>
<accession>A0A348HHA8</accession>
<evidence type="ECO:0000313" key="3">
    <source>
        <dbReference type="Proteomes" id="UP000267342"/>
    </source>
</evidence>
<keyword evidence="3" id="KW-1185">Reference proteome</keyword>
<protein>
    <submittedName>
        <fullName evidence="2">Probable hydrolase</fullName>
    </submittedName>
</protein>
<dbReference type="InterPro" id="IPR050228">
    <property type="entry name" value="Carboxylesterase_BioH"/>
</dbReference>
<dbReference type="GO" id="GO:0016787">
    <property type="term" value="F:hydrolase activity"/>
    <property type="evidence" value="ECO:0007669"/>
    <property type="project" value="UniProtKB-KW"/>
</dbReference>
<dbReference type="STRING" id="1123510.GCA_000620025_01261"/>
<dbReference type="EMBL" id="AP018933">
    <property type="protein sequence ID" value="BBG31010.1"/>
    <property type="molecule type" value="Genomic_DNA"/>
</dbReference>
<sequence>MLSFTRSGELNGGPTLVLMHFFGSSRREWTESQAILSRYHPCVALDMPGFGEANDRQRGFDMASMARLVIDTVDTLSLSSVVLIGHSFTGKVAQIIADQAPDWLRALVLVASSPLAPQPDRREDRDFQAHYAGDRTGAVRFIESACAHPLPEAVFERAVDDAMRGNRAAWKAWPTAGADEDWSGRVGELSLPTLIVVGEKDPTLPLALQERMVAPFFTAPRIDVIEDAGHLLPMETPERLSDVIHDFVVHAS</sequence>
<dbReference type="OrthoDB" id="9780765at2"/>
<dbReference type="InterPro" id="IPR029058">
    <property type="entry name" value="AB_hydrolase_fold"/>
</dbReference>
<dbReference type="Gene3D" id="3.40.50.1820">
    <property type="entry name" value="alpha/beta hydrolase"/>
    <property type="match status" value="1"/>
</dbReference>
<dbReference type="PANTHER" id="PTHR43194:SF2">
    <property type="entry name" value="PEROXISOMAL MEMBRANE PROTEIN LPX1"/>
    <property type="match status" value="1"/>
</dbReference>
<dbReference type="Proteomes" id="UP000267342">
    <property type="component" value="Chromosome"/>
</dbReference>
<gene>
    <name evidence="2" type="ORF">ZBT109_2278</name>
</gene>
<keyword evidence="2" id="KW-0378">Hydrolase</keyword>
<dbReference type="KEGG" id="zpl:ZBT109_2278"/>
<dbReference type="InterPro" id="IPR000073">
    <property type="entry name" value="AB_hydrolase_1"/>
</dbReference>
<dbReference type="InterPro" id="IPR000639">
    <property type="entry name" value="Epox_hydrolase-like"/>
</dbReference>
<evidence type="ECO:0000259" key="1">
    <source>
        <dbReference type="Pfam" id="PF12697"/>
    </source>
</evidence>
<dbReference type="RefSeq" id="WP_027706178.1">
    <property type="nucleotide sequence ID" value="NZ_AP018933.1"/>
</dbReference>
<dbReference type="PANTHER" id="PTHR43194">
    <property type="entry name" value="HYDROLASE ALPHA/BETA FOLD FAMILY"/>
    <property type="match status" value="1"/>
</dbReference>
<organism evidence="2 3">
    <name type="scientific">Zymobacter palmae</name>
    <dbReference type="NCBI Taxonomy" id="33074"/>
    <lineage>
        <taxon>Bacteria</taxon>
        <taxon>Pseudomonadati</taxon>
        <taxon>Pseudomonadota</taxon>
        <taxon>Gammaproteobacteria</taxon>
        <taxon>Oceanospirillales</taxon>
        <taxon>Halomonadaceae</taxon>
        <taxon>Zymobacter group</taxon>
        <taxon>Zymobacter</taxon>
    </lineage>
</organism>
<dbReference type="PRINTS" id="PR00111">
    <property type="entry name" value="ABHYDROLASE"/>
</dbReference>
<dbReference type="Pfam" id="PF12697">
    <property type="entry name" value="Abhydrolase_6"/>
    <property type="match status" value="1"/>
</dbReference>
<proteinExistence type="predicted"/>